<comment type="caution">
    <text evidence="1">The sequence shown here is derived from an EMBL/GenBank/DDBJ whole genome shotgun (WGS) entry which is preliminary data.</text>
</comment>
<protein>
    <recommendedName>
        <fullName evidence="3">Lipoprotein</fullName>
    </recommendedName>
</protein>
<organism evidence="1 2">
    <name type="scientific">Porphyromonas pasteri</name>
    <dbReference type="NCBI Taxonomy" id="1583331"/>
    <lineage>
        <taxon>Bacteria</taxon>
        <taxon>Pseudomonadati</taxon>
        <taxon>Bacteroidota</taxon>
        <taxon>Bacteroidia</taxon>
        <taxon>Bacteroidales</taxon>
        <taxon>Porphyromonadaceae</taxon>
        <taxon>Porphyromonas</taxon>
    </lineage>
</organism>
<dbReference type="EMBL" id="BMPU01000002">
    <property type="protein sequence ID" value="GGM51891.1"/>
    <property type="molecule type" value="Genomic_DNA"/>
</dbReference>
<dbReference type="Proteomes" id="UP000653477">
    <property type="component" value="Unassembled WGS sequence"/>
</dbReference>
<sequence>MRTYLSGIILFLLACVSCTEKELPIPTTQDLSGTIWESEFKVDTEDGKVPAKLTFYFNSEDEVRVYLVGPRFTRNNMRGEYSLNKNILKHTVWVLSPDGIITEEVKSTWIIRKRTEKTMVWDPTPQGVDFRDYIYLRGAVIKEPITLYKKS</sequence>
<keyword evidence="2" id="KW-1185">Reference proteome</keyword>
<accession>A0ABQ2H7G5</accession>
<reference evidence="2" key="1">
    <citation type="journal article" date="2019" name="Int. J. Syst. Evol. Microbiol.">
        <title>The Global Catalogue of Microorganisms (GCM) 10K type strain sequencing project: providing services to taxonomists for standard genome sequencing and annotation.</title>
        <authorList>
            <consortium name="The Broad Institute Genomics Platform"/>
            <consortium name="The Broad Institute Genome Sequencing Center for Infectious Disease"/>
            <person name="Wu L."/>
            <person name="Ma J."/>
        </authorList>
    </citation>
    <scope>NUCLEOTIDE SEQUENCE [LARGE SCALE GENOMIC DNA]</scope>
    <source>
        <strain evidence="2">JCM 30531</strain>
    </source>
</reference>
<gene>
    <name evidence="1" type="ORF">GCM10007088_08140</name>
</gene>
<name>A0ABQ2H7G5_9PORP</name>
<evidence type="ECO:0000313" key="1">
    <source>
        <dbReference type="EMBL" id="GGM51891.1"/>
    </source>
</evidence>
<dbReference type="PROSITE" id="PS51257">
    <property type="entry name" value="PROKAR_LIPOPROTEIN"/>
    <property type="match status" value="1"/>
</dbReference>
<dbReference type="RefSeq" id="WP_044123934.1">
    <property type="nucleotide sequence ID" value="NZ_BMPU01000002.1"/>
</dbReference>
<evidence type="ECO:0000313" key="2">
    <source>
        <dbReference type="Proteomes" id="UP000653477"/>
    </source>
</evidence>
<proteinExistence type="predicted"/>
<evidence type="ECO:0008006" key="3">
    <source>
        <dbReference type="Google" id="ProtNLM"/>
    </source>
</evidence>